<reference evidence="2" key="1">
    <citation type="journal article" date="2022" name="Mol. Ecol. Resour.">
        <title>The genomes of chicory, endive, great burdock and yacon provide insights into Asteraceae palaeo-polyploidization history and plant inulin production.</title>
        <authorList>
            <person name="Fan W."/>
            <person name="Wang S."/>
            <person name="Wang H."/>
            <person name="Wang A."/>
            <person name="Jiang F."/>
            <person name="Liu H."/>
            <person name="Zhao H."/>
            <person name="Xu D."/>
            <person name="Zhang Y."/>
        </authorList>
    </citation>
    <scope>NUCLEOTIDE SEQUENCE [LARGE SCALE GENOMIC DNA]</scope>
    <source>
        <strain evidence="2">cv. Niubang</strain>
    </source>
</reference>
<evidence type="ECO:0000313" key="2">
    <source>
        <dbReference type="Proteomes" id="UP001055879"/>
    </source>
</evidence>
<gene>
    <name evidence="1" type="ORF">L6452_06488</name>
</gene>
<proteinExistence type="predicted"/>
<dbReference type="EMBL" id="CM042048">
    <property type="protein sequence ID" value="KAI3758915.1"/>
    <property type="molecule type" value="Genomic_DNA"/>
</dbReference>
<protein>
    <submittedName>
        <fullName evidence="1">Uncharacterized protein</fullName>
    </submittedName>
</protein>
<evidence type="ECO:0000313" key="1">
    <source>
        <dbReference type="EMBL" id="KAI3758915.1"/>
    </source>
</evidence>
<reference evidence="1 2" key="2">
    <citation type="journal article" date="2022" name="Mol. Ecol. Resour.">
        <title>The genomes of chicory, endive, great burdock and yacon provide insights into Asteraceae paleo-polyploidization history and plant inulin production.</title>
        <authorList>
            <person name="Fan W."/>
            <person name="Wang S."/>
            <person name="Wang H."/>
            <person name="Wang A."/>
            <person name="Jiang F."/>
            <person name="Liu H."/>
            <person name="Zhao H."/>
            <person name="Xu D."/>
            <person name="Zhang Y."/>
        </authorList>
    </citation>
    <scope>NUCLEOTIDE SEQUENCE [LARGE SCALE GENOMIC DNA]</scope>
    <source>
        <strain evidence="2">cv. Niubang</strain>
    </source>
</reference>
<dbReference type="Proteomes" id="UP001055879">
    <property type="component" value="Linkage Group LG02"/>
</dbReference>
<keyword evidence="2" id="KW-1185">Reference proteome</keyword>
<comment type="caution">
    <text evidence="1">The sequence shown here is derived from an EMBL/GenBank/DDBJ whole genome shotgun (WGS) entry which is preliminary data.</text>
</comment>
<organism evidence="1 2">
    <name type="scientific">Arctium lappa</name>
    <name type="common">Greater burdock</name>
    <name type="synonym">Lappa major</name>
    <dbReference type="NCBI Taxonomy" id="4217"/>
    <lineage>
        <taxon>Eukaryota</taxon>
        <taxon>Viridiplantae</taxon>
        <taxon>Streptophyta</taxon>
        <taxon>Embryophyta</taxon>
        <taxon>Tracheophyta</taxon>
        <taxon>Spermatophyta</taxon>
        <taxon>Magnoliopsida</taxon>
        <taxon>eudicotyledons</taxon>
        <taxon>Gunneridae</taxon>
        <taxon>Pentapetalae</taxon>
        <taxon>asterids</taxon>
        <taxon>campanulids</taxon>
        <taxon>Asterales</taxon>
        <taxon>Asteraceae</taxon>
        <taxon>Carduoideae</taxon>
        <taxon>Cardueae</taxon>
        <taxon>Arctiinae</taxon>
        <taxon>Arctium</taxon>
    </lineage>
</organism>
<name>A0ACB9EJT6_ARCLA</name>
<sequence length="220" mass="24915">MRCFTMLKKVLKKVMSNYILTLSRLVSAFFHQSTTSRSDSRGDGLDFGRSVLDLAASDGVPCVTCRSLITPEEKKDAGLTHIHLLPTFQFANVDDEKDTWKFVDMEMLKSLPPDSAEQHEYITTIQDEDCIVNGYYLRRNADGFIENNTCVNNTASEHFMVDRLIVDDLLNWAHNYKLTISNYINSVTASFLDLKAAIDSIVWKQSRHKGQGVYSVGDCK</sequence>
<accession>A0ACB9EJT6</accession>